<keyword evidence="1" id="KW-0472">Membrane</keyword>
<organism evidence="2 3">
    <name type="scientific">Epilithonimonas xixisoli</name>
    <dbReference type="NCBI Taxonomy" id="1476462"/>
    <lineage>
        <taxon>Bacteria</taxon>
        <taxon>Pseudomonadati</taxon>
        <taxon>Bacteroidota</taxon>
        <taxon>Flavobacteriia</taxon>
        <taxon>Flavobacteriales</taxon>
        <taxon>Weeksellaceae</taxon>
        <taxon>Chryseobacterium group</taxon>
        <taxon>Epilithonimonas</taxon>
    </lineage>
</organism>
<evidence type="ECO:0000313" key="3">
    <source>
        <dbReference type="Proteomes" id="UP000295313"/>
    </source>
</evidence>
<comment type="caution">
    <text evidence="2">The sequence shown here is derived from an EMBL/GenBank/DDBJ whole genome shotgun (WGS) entry which is preliminary data.</text>
</comment>
<feature type="transmembrane region" description="Helical" evidence="1">
    <location>
        <begin position="6"/>
        <end position="24"/>
    </location>
</feature>
<feature type="transmembrane region" description="Helical" evidence="1">
    <location>
        <begin position="36"/>
        <end position="54"/>
    </location>
</feature>
<dbReference type="AlphaFoldDB" id="A0A4R8IF71"/>
<reference evidence="2 3" key="1">
    <citation type="submission" date="2019-03" db="EMBL/GenBank/DDBJ databases">
        <title>Genomic Encyclopedia of Type Strains, Phase III (KMG-III): the genomes of soil and plant-associated and newly described type strains.</title>
        <authorList>
            <person name="Whitman W."/>
        </authorList>
    </citation>
    <scope>NUCLEOTIDE SEQUENCE [LARGE SCALE GENOMIC DNA]</scope>
    <source>
        <strain evidence="2 3">CGMCC 1.12802</strain>
    </source>
</reference>
<dbReference type="EMBL" id="SOEO01000002">
    <property type="protein sequence ID" value="TDX84340.1"/>
    <property type="molecule type" value="Genomic_DNA"/>
</dbReference>
<dbReference type="RefSeq" id="WP_166668211.1">
    <property type="nucleotide sequence ID" value="NZ_SOEO01000002.1"/>
</dbReference>
<sequence length="55" mass="6417">MYVFTFLPALVILGFLTFTLYKHFVKKNKQDLKASFLVVLGFSVVWCGLYYLVFS</sequence>
<proteinExistence type="predicted"/>
<gene>
    <name evidence="2" type="ORF">B0I22_1955</name>
</gene>
<keyword evidence="3" id="KW-1185">Reference proteome</keyword>
<keyword evidence="1" id="KW-0812">Transmembrane</keyword>
<evidence type="ECO:0000256" key="1">
    <source>
        <dbReference type="SAM" id="Phobius"/>
    </source>
</evidence>
<keyword evidence="1" id="KW-1133">Transmembrane helix</keyword>
<evidence type="ECO:0000313" key="2">
    <source>
        <dbReference type="EMBL" id="TDX84340.1"/>
    </source>
</evidence>
<dbReference type="Proteomes" id="UP000295313">
    <property type="component" value="Unassembled WGS sequence"/>
</dbReference>
<name>A0A4R8IF71_9FLAO</name>
<accession>A0A4R8IF71</accession>
<protein>
    <submittedName>
        <fullName evidence="2">Uncharacterized protein</fullName>
    </submittedName>
</protein>